<name>A0A834T0T2_9FABA</name>
<reference evidence="2" key="1">
    <citation type="submission" date="2020-09" db="EMBL/GenBank/DDBJ databases">
        <title>Genome-Enabled Discovery of Anthraquinone Biosynthesis in Senna tora.</title>
        <authorList>
            <person name="Kang S.-H."/>
            <person name="Pandey R.P."/>
            <person name="Lee C.-M."/>
            <person name="Sim J.-S."/>
            <person name="Jeong J.-T."/>
            <person name="Choi B.-S."/>
            <person name="Jung M."/>
            <person name="Ginzburg D."/>
            <person name="Zhao K."/>
            <person name="Won S.Y."/>
            <person name="Oh T.-J."/>
            <person name="Yu Y."/>
            <person name="Kim N.-H."/>
            <person name="Lee O.R."/>
            <person name="Lee T.-H."/>
            <person name="Bashyal P."/>
            <person name="Kim T.-S."/>
            <person name="Lee W.-H."/>
            <person name="Kawkins C."/>
            <person name="Kim C.-K."/>
            <person name="Kim J.S."/>
            <person name="Ahn B.O."/>
            <person name="Rhee S.Y."/>
            <person name="Sohng J.K."/>
        </authorList>
    </citation>
    <scope>NUCLEOTIDE SEQUENCE</scope>
    <source>
        <tissue evidence="2">Leaf</tissue>
    </source>
</reference>
<dbReference type="OrthoDB" id="1935380at2759"/>
<keyword evidence="3" id="KW-1185">Reference proteome</keyword>
<evidence type="ECO:0000259" key="1">
    <source>
        <dbReference type="Pfam" id="PF02721"/>
    </source>
</evidence>
<organism evidence="2 3">
    <name type="scientific">Senna tora</name>
    <dbReference type="NCBI Taxonomy" id="362788"/>
    <lineage>
        <taxon>Eukaryota</taxon>
        <taxon>Viridiplantae</taxon>
        <taxon>Streptophyta</taxon>
        <taxon>Embryophyta</taxon>
        <taxon>Tracheophyta</taxon>
        <taxon>Spermatophyta</taxon>
        <taxon>Magnoliopsida</taxon>
        <taxon>eudicotyledons</taxon>
        <taxon>Gunneridae</taxon>
        <taxon>Pentapetalae</taxon>
        <taxon>rosids</taxon>
        <taxon>fabids</taxon>
        <taxon>Fabales</taxon>
        <taxon>Fabaceae</taxon>
        <taxon>Caesalpinioideae</taxon>
        <taxon>Cassia clade</taxon>
        <taxon>Senna</taxon>
    </lineage>
</organism>
<dbReference type="InterPro" id="IPR012340">
    <property type="entry name" value="NA-bd_OB-fold"/>
</dbReference>
<dbReference type="Proteomes" id="UP000634136">
    <property type="component" value="Unassembled WGS sequence"/>
</dbReference>
<dbReference type="Pfam" id="PF02721">
    <property type="entry name" value="DUF223"/>
    <property type="match status" value="1"/>
</dbReference>
<accession>A0A834T0T2</accession>
<dbReference type="AlphaFoldDB" id="A0A834T0T2"/>
<protein>
    <submittedName>
        <fullName evidence="2">Putative glucose-6-phosphate 1-epimerase</fullName>
    </submittedName>
</protein>
<proteinExistence type="predicted"/>
<sequence length="132" mass="14885">MVAGRVDPISAINPTKTYWIIKVRVVRIWLMPTYPSTSSNHGIEMVLCDSELSLINSSKLLVANMGHDFSDLSCIKLVHLLVFSEVRVEGLETLDYFDKLHTEQDNALTFESEVSLVFPLLPISFSDIVPKF</sequence>
<evidence type="ECO:0000313" key="2">
    <source>
        <dbReference type="EMBL" id="KAF7812817.1"/>
    </source>
</evidence>
<dbReference type="Gene3D" id="2.40.50.140">
    <property type="entry name" value="Nucleic acid-binding proteins"/>
    <property type="match status" value="1"/>
</dbReference>
<evidence type="ECO:0000313" key="3">
    <source>
        <dbReference type="Proteomes" id="UP000634136"/>
    </source>
</evidence>
<dbReference type="InterPro" id="IPR003871">
    <property type="entry name" value="RFA1B/D_OB_1st"/>
</dbReference>
<dbReference type="EMBL" id="JAAIUW010000010">
    <property type="protein sequence ID" value="KAF7812817.1"/>
    <property type="molecule type" value="Genomic_DNA"/>
</dbReference>
<feature type="domain" description="Replication protein A 70 kDa DNA-binding subunit B/D first OB fold" evidence="1">
    <location>
        <begin position="7"/>
        <end position="51"/>
    </location>
</feature>
<comment type="caution">
    <text evidence="2">The sequence shown here is derived from an EMBL/GenBank/DDBJ whole genome shotgun (WGS) entry which is preliminary data.</text>
</comment>
<gene>
    <name evidence="2" type="ORF">G2W53_033793</name>
</gene>